<proteinExistence type="predicted"/>
<feature type="coiled-coil region" evidence="1">
    <location>
        <begin position="275"/>
        <end position="337"/>
    </location>
</feature>
<organism evidence="5 6">
    <name type="scientific">Sugiyamaella lignohabitans</name>
    <dbReference type="NCBI Taxonomy" id="796027"/>
    <lineage>
        <taxon>Eukaryota</taxon>
        <taxon>Fungi</taxon>
        <taxon>Dikarya</taxon>
        <taxon>Ascomycota</taxon>
        <taxon>Saccharomycotina</taxon>
        <taxon>Dipodascomycetes</taxon>
        <taxon>Dipodascales</taxon>
        <taxon>Trichomonascaceae</taxon>
        <taxon>Sugiyamaella</taxon>
    </lineage>
</organism>
<name>A0A167E6P0_9ASCO</name>
<feature type="compositionally biased region" description="Polar residues" evidence="2">
    <location>
        <begin position="226"/>
        <end position="237"/>
    </location>
</feature>
<feature type="compositionally biased region" description="Low complexity" evidence="2">
    <location>
        <begin position="238"/>
        <end position="254"/>
    </location>
</feature>
<keyword evidence="1" id="KW-0175">Coiled coil</keyword>
<dbReference type="CDD" id="cd15858">
    <property type="entry name" value="SNARE_VAM7"/>
    <property type="match status" value="1"/>
</dbReference>
<accession>A0A167E6P0</accession>
<dbReference type="EMBL" id="CP014502">
    <property type="protein sequence ID" value="ANB13712.1"/>
    <property type="molecule type" value="Genomic_DNA"/>
</dbReference>
<dbReference type="Proteomes" id="UP000189580">
    <property type="component" value="Chromosome d"/>
</dbReference>
<dbReference type="Pfam" id="PF00787">
    <property type="entry name" value="PX"/>
    <property type="match status" value="1"/>
</dbReference>
<dbReference type="GeneID" id="30036811"/>
<feature type="region of interest" description="Disordered" evidence="2">
    <location>
        <begin position="226"/>
        <end position="270"/>
    </location>
</feature>
<feature type="domain" description="T-SNARE coiled-coil homology" evidence="3">
    <location>
        <begin position="279"/>
        <end position="341"/>
    </location>
</feature>
<sequence length="343" mass="38168">MNISIPGYSETSPTYFNIQISFDRTTYHVKRRYSEFVKFVEAIEEEMGEQAPVDLPGKKWIGTKNREFLDDRRRALELFLRALAKKDEWRESLAFMDFLEVSKHAKSESSVAAKARGDWLKMESEASSLIQKALKSKQLMASGIGGPTEAAEHRRLVVLSRSKIKHLESVLSSDNSLGDGEYRRRRDIVQNLKLALRNGENTSSSPFGSNMSSGAGNGISSAFNQTSSLSGASGTGVSSPLSSRSPSRTSTPTRILGAPAPETGRTRQLNNSGLLALQKSDMEEQDRTVESLRQTIEQQKRLGLAINEELTFQNQLLDELDDETHRVNSRLNQAKRRTGNLAN</sequence>
<dbReference type="SUPFAM" id="SSF64268">
    <property type="entry name" value="PX domain"/>
    <property type="match status" value="1"/>
</dbReference>
<dbReference type="PROSITE" id="PS50192">
    <property type="entry name" value="T_SNARE"/>
    <property type="match status" value="1"/>
</dbReference>
<gene>
    <name evidence="5" type="ORF">AWJ20_4655</name>
</gene>
<dbReference type="Gene3D" id="3.30.1520.10">
    <property type="entry name" value="Phox-like domain"/>
    <property type="match status" value="1"/>
</dbReference>
<dbReference type="PANTHER" id="PTHR22775:SF3">
    <property type="entry name" value="SORTING NEXIN-13"/>
    <property type="match status" value="1"/>
</dbReference>
<dbReference type="PANTHER" id="PTHR22775">
    <property type="entry name" value="SORTING NEXIN"/>
    <property type="match status" value="1"/>
</dbReference>
<evidence type="ECO:0000313" key="5">
    <source>
        <dbReference type="EMBL" id="ANB13712.1"/>
    </source>
</evidence>
<evidence type="ECO:0000313" key="6">
    <source>
        <dbReference type="Proteomes" id="UP000189580"/>
    </source>
</evidence>
<evidence type="ECO:0008006" key="7">
    <source>
        <dbReference type="Google" id="ProtNLM"/>
    </source>
</evidence>
<dbReference type="InterPro" id="IPR036871">
    <property type="entry name" value="PX_dom_sf"/>
</dbReference>
<reference evidence="5 6" key="1">
    <citation type="submission" date="2016-02" db="EMBL/GenBank/DDBJ databases">
        <title>Complete genome sequence and transcriptome regulation of the pentose utilising yeast Sugiyamaella lignohabitans.</title>
        <authorList>
            <person name="Bellasio M."/>
            <person name="Peymann A."/>
            <person name="Valli M."/>
            <person name="Sipitzky M."/>
            <person name="Graf A."/>
            <person name="Sauer M."/>
            <person name="Marx H."/>
            <person name="Mattanovich D."/>
        </authorList>
    </citation>
    <scope>NUCLEOTIDE SEQUENCE [LARGE SCALE GENOMIC DNA]</scope>
    <source>
        <strain evidence="5 6">CBS 10342</strain>
    </source>
</reference>
<dbReference type="OrthoDB" id="428895at2759"/>
<dbReference type="KEGG" id="slb:AWJ20_4655"/>
<dbReference type="InterPro" id="IPR000727">
    <property type="entry name" value="T_SNARE_dom"/>
</dbReference>
<evidence type="ECO:0000256" key="1">
    <source>
        <dbReference type="SAM" id="Coils"/>
    </source>
</evidence>
<dbReference type="PROSITE" id="PS50195">
    <property type="entry name" value="PX"/>
    <property type="match status" value="1"/>
</dbReference>
<feature type="domain" description="PX" evidence="4">
    <location>
        <begin position="1"/>
        <end position="106"/>
    </location>
</feature>
<evidence type="ECO:0000259" key="4">
    <source>
        <dbReference type="PROSITE" id="PS50195"/>
    </source>
</evidence>
<evidence type="ECO:0000259" key="3">
    <source>
        <dbReference type="PROSITE" id="PS50192"/>
    </source>
</evidence>
<evidence type="ECO:0000256" key="2">
    <source>
        <dbReference type="SAM" id="MobiDB-lite"/>
    </source>
</evidence>
<dbReference type="InterPro" id="IPR001683">
    <property type="entry name" value="PX_dom"/>
</dbReference>
<keyword evidence="6" id="KW-1185">Reference proteome</keyword>
<dbReference type="SMART" id="SM00397">
    <property type="entry name" value="t_SNARE"/>
    <property type="match status" value="1"/>
</dbReference>
<dbReference type="SMART" id="SM00312">
    <property type="entry name" value="PX"/>
    <property type="match status" value="1"/>
</dbReference>
<dbReference type="AlphaFoldDB" id="A0A167E6P0"/>
<protein>
    <recommendedName>
        <fullName evidence="7">Vam7p</fullName>
    </recommendedName>
</protein>
<dbReference type="RefSeq" id="XP_018736189.1">
    <property type="nucleotide sequence ID" value="XM_018881741.1"/>
</dbReference>
<dbReference type="GO" id="GO:0035091">
    <property type="term" value="F:phosphatidylinositol binding"/>
    <property type="evidence" value="ECO:0007669"/>
    <property type="project" value="InterPro"/>
</dbReference>
<dbReference type="Gene3D" id="1.20.5.110">
    <property type="match status" value="1"/>
</dbReference>
<dbReference type="SUPFAM" id="SSF58038">
    <property type="entry name" value="SNARE fusion complex"/>
    <property type="match status" value="1"/>
</dbReference>